<evidence type="ECO:0008006" key="5">
    <source>
        <dbReference type="Google" id="ProtNLM"/>
    </source>
</evidence>
<evidence type="ECO:0000256" key="2">
    <source>
        <dbReference type="SAM" id="Phobius"/>
    </source>
</evidence>
<dbReference type="InterPro" id="IPR046118">
    <property type="entry name" value="DUF6115"/>
</dbReference>
<gene>
    <name evidence="3" type="ORF">KP78_24570</name>
</gene>
<dbReference type="AlphaFoldDB" id="A0A0C2VLM9"/>
<feature type="compositionally biased region" description="Basic and acidic residues" evidence="1">
    <location>
        <begin position="72"/>
        <end position="86"/>
    </location>
</feature>
<keyword evidence="2" id="KW-0472">Membrane</keyword>
<sequence>MTYILLVISILFNLTAFLAIYLLFLRQNRLLHIEQRNKQSLKEIEETFTSYIYEIKEENTAFLKQFEQLQDETDRDHTDTQEKSAEPELVSPSIQRASRSLAANRYRKMASSEEEHAEPVSPIDIIESMEETVIRMNNEGFSIADIAKTLNKGQTEIELMLKFQKKAD</sequence>
<reference evidence="3 4" key="1">
    <citation type="submission" date="2015-01" db="EMBL/GenBank/DDBJ databases">
        <title>Genome sequencing of Jeotgalibacillus soli.</title>
        <authorList>
            <person name="Goh K.M."/>
            <person name="Chan K.-G."/>
            <person name="Yaakop A.S."/>
            <person name="Ee R."/>
            <person name="Gan H.M."/>
            <person name="Chan C.S."/>
        </authorList>
    </citation>
    <scope>NUCLEOTIDE SEQUENCE [LARGE SCALE GENOMIC DNA]</scope>
    <source>
        <strain evidence="3 4">P9</strain>
    </source>
</reference>
<comment type="caution">
    <text evidence="3">The sequence shown here is derived from an EMBL/GenBank/DDBJ whole genome shotgun (WGS) entry which is preliminary data.</text>
</comment>
<dbReference type="STRING" id="889306.KP78_24570"/>
<proteinExistence type="predicted"/>
<dbReference type="RefSeq" id="WP_041089105.1">
    <property type="nucleotide sequence ID" value="NZ_JXRP01000018.1"/>
</dbReference>
<evidence type="ECO:0000313" key="3">
    <source>
        <dbReference type="EMBL" id="KIL44913.1"/>
    </source>
</evidence>
<evidence type="ECO:0000256" key="1">
    <source>
        <dbReference type="SAM" id="MobiDB-lite"/>
    </source>
</evidence>
<feature type="region of interest" description="Disordered" evidence="1">
    <location>
        <begin position="68"/>
        <end position="95"/>
    </location>
</feature>
<dbReference type="Pfam" id="PF19610">
    <property type="entry name" value="DUF6115"/>
    <property type="match status" value="1"/>
</dbReference>
<accession>A0A0C2VLM9</accession>
<dbReference type="EMBL" id="JXRP01000018">
    <property type="protein sequence ID" value="KIL44913.1"/>
    <property type="molecule type" value="Genomic_DNA"/>
</dbReference>
<keyword evidence="2" id="KW-0812">Transmembrane</keyword>
<organism evidence="3 4">
    <name type="scientific">Jeotgalibacillus soli</name>
    <dbReference type="NCBI Taxonomy" id="889306"/>
    <lineage>
        <taxon>Bacteria</taxon>
        <taxon>Bacillati</taxon>
        <taxon>Bacillota</taxon>
        <taxon>Bacilli</taxon>
        <taxon>Bacillales</taxon>
        <taxon>Caryophanaceae</taxon>
        <taxon>Jeotgalibacillus</taxon>
    </lineage>
</organism>
<dbReference type="PATRIC" id="fig|889306.3.peg.2469"/>
<dbReference type="Proteomes" id="UP000031938">
    <property type="component" value="Unassembled WGS sequence"/>
</dbReference>
<protein>
    <recommendedName>
        <fullName evidence="5">Coupling factor for flagellin transcription and translation</fullName>
    </recommendedName>
</protein>
<feature type="transmembrane region" description="Helical" evidence="2">
    <location>
        <begin position="6"/>
        <end position="25"/>
    </location>
</feature>
<name>A0A0C2VLM9_9BACL</name>
<keyword evidence="2" id="KW-1133">Transmembrane helix</keyword>
<keyword evidence="4" id="KW-1185">Reference proteome</keyword>
<evidence type="ECO:0000313" key="4">
    <source>
        <dbReference type="Proteomes" id="UP000031938"/>
    </source>
</evidence>